<name>A0A5J4PZS2_9ZZZZ</name>
<feature type="non-terminal residue" evidence="1">
    <location>
        <position position="1"/>
    </location>
</feature>
<dbReference type="AlphaFoldDB" id="A0A5J4PZS2"/>
<organism evidence="1">
    <name type="scientific">termite gut metagenome</name>
    <dbReference type="NCBI Taxonomy" id="433724"/>
    <lineage>
        <taxon>unclassified sequences</taxon>
        <taxon>metagenomes</taxon>
        <taxon>organismal metagenomes</taxon>
    </lineage>
</organism>
<comment type="caution">
    <text evidence="1">The sequence shown here is derived from an EMBL/GenBank/DDBJ whole genome shotgun (WGS) entry which is preliminary data.</text>
</comment>
<gene>
    <name evidence="1" type="ORF">EZS27_035501</name>
</gene>
<proteinExistence type="predicted"/>
<reference evidence="1" key="1">
    <citation type="submission" date="2019-03" db="EMBL/GenBank/DDBJ databases">
        <title>Single cell metagenomics reveals metabolic interactions within the superorganism composed of flagellate Streblomastix strix and complex community of Bacteroidetes bacteria on its surface.</title>
        <authorList>
            <person name="Treitli S.C."/>
            <person name="Kolisko M."/>
            <person name="Husnik F."/>
            <person name="Keeling P."/>
            <person name="Hampl V."/>
        </authorList>
    </citation>
    <scope>NUCLEOTIDE SEQUENCE</scope>
    <source>
        <strain evidence="1">STM</strain>
    </source>
</reference>
<dbReference type="EMBL" id="SNRY01005921">
    <property type="protein sequence ID" value="KAA6313783.1"/>
    <property type="molecule type" value="Genomic_DNA"/>
</dbReference>
<sequence length="50" mass="5767">DTYPLLIKQNGFRISLLNYTYGTNSMQVTAPNIVNYIDKEIMARDIETAR</sequence>
<evidence type="ECO:0000313" key="1">
    <source>
        <dbReference type="EMBL" id="KAA6313783.1"/>
    </source>
</evidence>
<protein>
    <submittedName>
        <fullName evidence="1">Capsule biosynthesis protein CapA</fullName>
    </submittedName>
</protein>
<accession>A0A5J4PZS2</accession>